<gene>
    <name evidence="2" type="ORF">Tci_564893</name>
</gene>
<dbReference type="EMBL" id="BKCJ010343453">
    <property type="protein sequence ID" value="GEZ92920.1"/>
    <property type="molecule type" value="Genomic_DNA"/>
</dbReference>
<evidence type="ECO:0000313" key="2">
    <source>
        <dbReference type="EMBL" id="GEZ92920.1"/>
    </source>
</evidence>
<proteinExistence type="predicted"/>
<feature type="region of interest" description="Disordered" evidence="1">
    <location>
        <begin position="302"/>
        <end position="330"/>
    </location>
</feature>
<accession>A0A699IX18</accession>
<comment type="caution">
    <text evidence="2">The sequence shown here is derived from an EMBL/GenBank/DDBJ whole genome shotgun (WGS) entry which is preliminary data.</text>
</comment>
<evidence type="ECO:0000256" key="1">
    <source>
        <dbReference type="SAM" id="MobiDB-lite"/>
    </source>
</evidence>
<feature type="region of interest" description="Disordered" evidence="1">
    <location>
        <begin position="217"/>
        <end position="236"/>
    </location>
</feature>
<reference evidence="2" key="1">
    <citation type="journal article" date="2019" name="Sci. Rep.">
        <title>Draft genome of Tanacetum cinerariifolium, the natural source of mosquito coil.</title>
        <authorList>
            <person name="Yamashiro T."/>
            <person name="Shiraishi A."/>
            <person name="Satake H."/>
            <person name="Nakayama K."/>
        </authorList>
    </citation>
    <scope>NUCLEOTIDE SEQUENCE</scope>
</reference>
<sequence>ATADLDEIEEVNANYFLMANLQQASTSGTQTDKAPVYDLDGSAENDSNVIYEVCSMEQDGGTVAQHLTNVEEPHALYDSLSNNLAIEVEKVNTVNQKKKLKSDFKIRKDELLDKQIQLENKIKELDNILVKTGQSIQTMYMLSPKPDSFYNTEQKMALGYQNPFYLKQAQQKQQSLYNGKVLLEKHDPPVMYDSEKTLQLAQENNAAKTRMPQSICNTKNDRVPSASKSSYSKNKEVEVEEYPRNLLISRNKKHMSSECNNVKLATRNVKSKVVCAMCKQCLITANHDVCLLNYVNDMNSRGKKQKENVSINENQKKQTPKVKKPKNVGSNEILASPKLSKPRSFLRWSPTGRLFDLKGKIIASSESESQYDSSNGDNACTSNPLEPTIKRVPYSTSFLGRLSKFVYGASPRVFQAYDQKSKASHQFRLEVFGNCSLWK</sequence>
<dbReference type="AlphaFoldDB" id="A0A699IX18"/>
<protein>
    <submittedName>
        <fullName evidence="2">Gag-Pol polyprotein</fullName>
    </submittedName>
</protein>
<feature type="non-terminal residue" evidence="2">
    <location>
        <position position="1"/>
    </location>
</feature>
<name>A0A699IX18_TANCI</name>
<organism evidence="2">
    <name type="scientific">Tanacetum cinerariifolium</name>
    <name type="common">Dalmatian daisy</name>
    <name type="synonym">Chrysanthemum cinerariifolium</name>
    <dbReference type="NCBI Taxonomy" id="118510"/>
    <lineage>
        <taxon>Eukaryota</taxon>
        <taxon>Viridiplantae</taxon>
        <taxon>Streptophyta</taxon>
        <taxon>Embryophyta</taxon>
        <taxon>Tracheophyta</taxon>
        <taxon>Spermatophyta</taxon>
        <taxon>Magnoliopsida</taxon>
        <taxon>eudicotyledons</taxon>
        <taxon>Gunneridae</taxon>
        <taxon>Pentapetalae</taxon>
        <taxon>asterids</taxon>
        <taxon>campanulids</taxon>
        <taxon>Asterales</taxon>
        <taxon>Asteraceae</taxon>
        <taxon>Asteroideae</taxon>
        <taxon>Anthemideae</taxon>
        <taxon>Anthemidinae</taxon>
        <taxon>Tanacetum</taxon>
    </lineage>
</organism>